<name>A0ABX2KCP8_9PROT</name>
<dbReference type="Proteomes" id="UP000605086">
    <property type="component" value="Unassembled WGS sequence"/>
</dbReference>
<evidence type="ECO:0000313" key="1">
    <source>
        <dbReference type="EMBL" id="NUB01383.1"/>
    </source>
</evidence>
<dbReference type="Pfam" id="PF07394">
    <property type="entry name" value="DUF1501"/>
    <property type="match status" value="1"/>
</dbReference>
<accession>A0ABX2KCP8</accession>
<organism evidence="1 2">
    <name type="scientific">Azospirillum melinis</name>
    <dbReference type="NCBI Taxonomy" id="328839"/>
    <lineage>
        <taxon>Bacteria</taxon>
        <taxon>Pseudomonadati</taxon>
        <taxon>Pseudomonadota</taxon>
        <taxon>Alphaproteobacteria</taxon>
        <taxon>Rhodospirillales</taxon>
        <taxon>Azospirillaceae</taxon>
        <taxon>Azospirillum</taxon>
    </lineage>
</organism>
<proteinExistence type="predicted"/>
<comment type="caution">
    <text evidence="1">The sequence shown here is derived from an EMBL/GenBank/DDBJ whole genome shotgun (WGS) entry which is preliminary data.</text>
</comment>
<dbReference type="RefSeq" id="WP_174472458.1">
    <property type="nucleotide sequence ID" value="NZ_JAGINN010000009.1"/>
</dbReference>
<keyword evidence="2" id="KW-1185">Reference proteome</keyword>
<dbReference type="PROSITE" id="PS51318">
    <property type="entry name" value="TAT"/>
    <property type="match status" value="1"/>
</dbReference>
<protein>
    <submittedName>
        <fullName evidence="1">DUF1501 domain-containing protein</fullName>
    </submittedName>
</protein>
<dbReference type="PANTHER" id="PTHR43737:SF1">
    <property type="entry name" value="DUF1501 DOMAIN-CONTAINING PROTEIN"/>
    <property type="match status" value="1"/>
</dbReference>
<dbReference type="InterPro" id="IPR010869">
    <property type="entry name" value="DUF1501"/>
</dbReference>
<reference evidence="1 2" key="1">
    <citation type="submission" date="2019-10" db="EMBL/GenBank/DDBJ databases">
        <title>Genome sequence of Azospirillum melinis.</title>
        <authorList>
            <person name="Ambrosini A."/>
            <person name="Sant'Anna F.H."/>
            <person name="Cassan F.D."/>
            <person name="Souza E.M."/>
            <person name="Passaglia L.M.P."/>
        </authorList>
    </citation>
    <scope>NUCLEOTIDE SEQUENCE [LARGE SCALE GENOMIC DNA]</scope>
    <source>
        <strain evidence="1 2">TMCY0552</strain>
    </source>
</reference>
<gene>
    <name evidence="1" type="ORF">GBZ48_19165</name>
</gene>
<sequence>MALSRRTVMQGGLMAGLGLAGGSLTGLPGVRSLAFAADKSVEAPVGTLGAGTLVVVFLRGGADMLALVAPADDPDYRAARTPELRVMAEGPKAGIRLDQTLAPTLDFRLHPDAAPLAELYAARRLAIVHAVGLTDGTRSHFVAQDLMERGIAREEDLARTGSGWVARWLGEGGHGEGEQGRVPAIGTAAAPAAALAGLGGALAVPDLRGGLAPPGGPQAAAVLAALSRQGDGAYERAARAALGGLSAVDGRLPRGTDGKVAAYDAEGGAVYEETEAGRALQTVARMLKMDIGLRAACVDVAGWDTHENQQGRFATAVGQLSRALAAFHADTLRYERDLTVVVMSEFGRRLRGNRSQGTDHGHGGAMLVLGGRVAGGRMLGRWPGLASHQLDRGVDLAVTTDYRTVLSELIGAPATRGFPGFQGAPLGVLRG</sequence>
<evidence type="ECO:0000313" key="2">
    <source>
        <dbReference type="Proteomes" id="UP000605086"/>
    </source>
</evidence>
<dbReference type="InterPro" id="IPR006311">
    <property type="entry name" value="TAT_signal"/>
</dbReference>
<dbReference type="PANTHER" id="PTHR43737">
    <property type="entry name" value="BLL7424 PROTEIN"/>
    <property type="match status" value="1"/>
</dbReference>
<dbReference type="EMBL" id="WHOS01000025">
    <property type="protein sequence ID" value="NUB01383.1"/>
    <property type="molecule type" value="Genomic_DNA"/>
</dbReference>